<evidence type="ECO:0000313" key="3">
    <source>
        <dbReference type="Proteomes" id="UP001164929"/>
    </source>
</evidence>
<dbReference type="InterPro" id="IPR008030">
    <property type="entry name" value="NmrA-like"/>
</dbReference>
<keyword evidence="3" id="KW-1185">Reference proteome</keyword>
<evidence type="ECO:0000259" key="1">
    <source>
        <dbReference type="Pfam" id="PF05368"/>
    </source>
</evidence>
<dbReference type="Gene3D" id="3.40.50.720">
    <property type="entry name" value="NAD(P)-binding Rossmann-like Domain"/>
    <property type="match status" value="1"/>
</dbReference>
<name>A0AAD6LLM3_9ROSI</name>
<dbReference type="PANTHER" id="PTHR43349">
    <property type="entry name" value="PINORESINOL REDUCTASE-RELATED"/>
    <property type="match status" value="1"/>
</dbReference>
<sequence length="173" mass="19628">MNGHSPNAWEGRPAGSWFIGSMGFIGGFIAEASLECGPLPSYLLIRPELASLSKRRSTIKSLQDQGSYHRYTGSIKDQDDNGEGDLEKHKIEICDISCWWCKHRQTKFKLVNMPSRQLRFLPSEFGHDIDRADPVEPGLTMYKEKRQVRRYIEEAGIPYTYICCNSIGCLALP</sequence>
<comment type="caution">
    <text evidence="2">The sequence shown here is derived from an EMBL/GenBank/DDBJ whole genome shotgun (WGS) entry which is preliminary data.</text>
</comment>
<protein>
    <recommendedName>
        <fullName evidence="1">NmrA-like domain-containing protein</fullName>
    </recommendedName>
</protein>
<dbReference type="Pfam" id="PF05368">
    <property type="entry name" value="NmrA"/>
    <property type="match status" value="1"/>
</dbReference>
<dbReference type="InterPro" id="IPR050608">
    <property type="entry name" value="NmrA-type/Isoflavone_red_sf"/>
</dbReference>
<dbReference type="GO" id="GO:0003824">
    <property type="term" value="F:catalytic activity"/>
    <property type="evidence" value="ECO:0007669"/>
    <property type="project" value="UniProtKB-ARBA"/>
</dbReference>
<accession>A0AAD6LLM3</accession>
<proteinExistence type="predicted"/>
<organism evidence="2 3">
    <name type="scientific">Populus alba x Populus x berolinensis</name>
    <dbReference type="NCBI Taxonomy" id="444605"/>
    <lineage>
        <taxon>Eukaryota</taxon>
        <taxon>Viridiplantae</taxon>
        <taxon>Streptophyta</taxon>
        <taxon>Embryophyta</taxon>
        <taxon>Tracheophyta</taxon>
        <taxon>Spermatophyta</taxon>
        <taxon>Magnoliopsida</taxon>
        <taxon>eudicotyledons</taxon>
        <taxon>Gunneridae</taxon>
        <taxon>Pentapetalae</taxon>
        <taxon>rosids</taxon>
        <taxon>fabids</taxon>
        <taxon>Malpighiales</taxon>
        <taxon>Salicaceae</taxon>
        <taxon>Saliceae</taxon>
        <taxon>Populus</taxon>
    </lineage>
</organism>
<evidence type="ECO:0000313" key="2">
    <source>
        <dbReference type="EMBL" id="KAJ6969408.1"/>
    </source>
</evidence>
<dbReference type="EMBL" id="JAQIZT010000015">
    <property type="protein sequence ID" value="KAJ6969408.1"/>
    <property type="molecule type" value="Genomic_DNA"/>
</dbReference>
<dbReference type="AlphaFoldDB" id="A0AAD6LLM3"/>
<gene>
    <name evidence="2" type="ORF">NC653_034053</name>
</gene>
<feature type="domain" description="NmrA-like" evidence="1">
    <location>
        <begin position="119"/>
        <end position="165"/>
    </location>
</feature>
<dbReference type="PANTHER" id="PTHR43349:SF89">
    <property type="entry name" value="LEUCANTHOCYANIDIN REDUCTASE"/>
    <property type="match status" value="1"/>
</dbReference>
<dbReference type="Proteomes" id="UP001164929">
    <property type="component" value="Chromosome 15"/>
</dbReference>
<reference evidence="2" key="1">
    <citation type="journal article" date="2023" name="Mol. Ecol. Resour.">
        <title>Chromosome-level genome assembly of a triploid poplar Populus alba 'Berolinensis'.</title>
        <authorList>
            <person name="Chen S."/>
            <person name="Yu Y."/>
            <person name="Wang X."/>
            <person name="Wang S."/>
            <person name="Zhang T."/>
            <person name="Zhou Y."/>
            <person name="He R."/>
            <person name="Meng N."/>
            <person name="Wang Y."/>
            <person name="Liu W."/>
            <person name="Liu Z."/>
            <person name="Liu J."/>
            <person name="Guo Q."/>
            <person name="Huang H."/>
            <person name="Sederoff R.R."/>
            <person name="Wang G."/>
            <person name="Qu G."/>
            <person name="Chen S."/>
        </authorList>
    </citation>
    <scope>NUCLEOTIDE SEQUENCE</scope>
    <source>
        <strain evidence="2">SC-2020</strain>
    </source>
</reference>